<comment type="catalytic activity">
    <reaction evidence="3">
        <text>L-methionyl-[protein] + [thioredoxin]-disulfide + H2O = L-methionyl-(S)-S-oxide-[protein] + [thioredoxin]-dithiol</text>
        <dbReference type="Rhea" id="RHEA:14217"/>
        <dbReference type="Rhea" id="RHEA-COMP:10698"/>
        <dbReference type="Rhea" id="RHEA-COMP:10700"/>
        <dbReference type="Rhea" id="RHEA-COMP:12313"/>
        <dbReference type="Rhea" id="RHEA-COMP:12315"/>
        <dbReference type="ChEBI" id="CHEBI:15377"/>
        <dbReference type="ChEBI" id="CHEBI:16044"/>
        <dbReference type="ChEBI" id="CHEBI:29950"/>
        <dbReference type="ChEBI" id="CHEBI:44120"/>
        <dbReference type="ChEBI" id="CHEBI:50058"/>
        <dbReference type="EC" id="1.8.4.11"/>
    </reaction>
</comment>
<dbReference type="SUPFAM" id="SSF55068">
    <property type="entry name" value="Peptide methionine sulfoxide reductase"/>
    <property type="match status" value="1"/>
</dbReference>
<evidence type="ECO:0000313" key="6">
    <source>
        <dbReference type="EMBL" id="BFM44590.1"/>
    </source>
</evidence>
<dbReference type="PANTHER" id="PTHR43774">
    <property type="entry name" value="PEPTIDE METHIONINE SULFOXIDE REDUCTASE"/>
    <property type="match status" value="1"/>
</dbReference>
<dbReference type="PANTHER" id="PTHR43774:SF1">
    <property type="entry name" value="PEPTIDE METHIONINE SULFOXIDE REDUCTASE MSRA 2"/>
    <property type="match status" value="1"/>
</dbReference>
<dbReference type="GO" id="GO:0008113">
    <property type="term" value="F:peptide-methionine (S)-S-oxide reductase activity"/>
    <property type="evidence" value="ECO:0007669"/>
    <property type="project" value="UniProtKB-EC"/>
</dbReference>
<comment type="catalytic activity">
    <reaction evidence="4">
        <text>[thioredoxin]-disulfide + L-methionine + H2O = L-methionine (S)-S-oxide + [thioredoxin]-dithiol</text>
        <dbReference type="Rhea" id="RHEA:19993"/>
        <dbReference type="Rhea" id="RHEA-COMP:10698"/>
        <dbReference type="Rhea" id="RHEA-COMP:10700"/>
        <dbReference type="ChEBI" id="CHEBI:15377"/>
        <dbReference type="ChEBI" id="CHEBI:29950"/>
        <dbReference type="ChEBI" id="CHEBI:50058"/>
        <dbReference type="ChEBI" id="CHEBI:57844"/>
        <dbReference type="ChEBI" id="CHEBI:58772"/>
        <dbReference type="EC" id="1.8.4.11"/>
    </reaction>
</comment>
<gene>
    <name evidence="6" type="primary">msrA_2</name>
    <name evidence="6" type="ORF">CFS9_32310</name>
</gene>
<evidence type="ECO:0000256" key="3">
    <source>
        <dbReference type="ARBA" id="ARBA00047806"/>
    </source>
</evidence>
<reference evidence="6" key="1">
    <citation type="submission" date="2024-05" db="EMBL/GenBank/DDBJ databases">
        <title>Whole-Genome Sequence of CFS9, a Potential Fish Probiotic Isolated from the Body Surface of Silurus asotus.</title>
        <authorList>
            <person name="Kojima M."/>
            <person name="Tobioka K."/>
            <person name="Yokota K."/>
            <person name="Nakatani H."/>
            <person name="Hori K."/>
            <person name="Tamaru Y."/>
            <person name="Okazaki F."/>
        </authorList>
    </citation>
    <scope>NUCLEOTIDE SEQUENCE</scope>
    <source>
        <strain evidence="6">CFS9</strain>
    </source>
</reference>
<dbReference type="EMBL" id="AP031573">
    <property type="protein sequence ID" value="BFM44590.1"/>
    <property type="molecule type" value="Genomic_DNA"/>
</dbReference>
<keyword evidence="2" id="KW-0560">Oxidoreductase</keyword>
<dbReference type="RefSeq" id="WP_369615684.1">
    <property type="nucleotide sequence ID" value="NZ_AP031573.1"/>
</dbReference>
<organism evidence="6">
    <name type="scientific">Flavobacterium sp. CFS9</name>
    <dbReference type="NCBI Taxonomy" id="3143118"/>
    <lineage>
        <taxon>Bacteria</taxon>
        <taxon>Pseudomonadati</taxon>
        <taxon>Bacteroidota</taxon>
        <taxon>Flavobacteriia</taxon>
        <taxon>Flavobacteriales</taxon>
        <taxon>Flavobacteriaceae</taxon>
        <taxon>Flavobacterium</taxon>
    </lineage>
</organism>
<evidence type="ECO:0000256" key="1">
    <source>
        <dbReference type="ARBA" id="ARBA00012502"/>
    </source>
</evidence>
<name>A0AAT9H546_9FLAO</name>
<dbReference type="Gene3D" id="3.30.1060.10">
    <property type="entry name" value="Peptide methionine sulphoxide reductase MsrA"/>
    <property type="match status" value="1"/>
</dbReference>
<evidence type="ECO:0000256" key="2">
    <source>
        <dbReference type="ARBA" id="ARBA00023002"/>
    </source>
</evidence>
<dbReference type="EC" id="1.8.4.11" evidence="1"/>
<sequence>MNTIGFGGGCHWCTEAVFDFFEGVTNVQQGWIKSEAPDDTFSEAVLVDFDSRIIPLEVLIEAHLITHSSTSNHSMREKYRSAIYFFDANDAGLISEILQKLDHKLNRKHITRILPFAAFKSNEEQFLHYYETRKEAPFCQTNIVPKLKKLQEEFEKHKKSS</sequence>
<feature type="domain" description="Peptide methionine sulphoxide reductase MsrA" evidence="5">
    <location>
        <begin position="4"/>
        <end position="139"/>
    </location>
</feature>
<evidence type="ECO:0000256" key="4">
    <source>
        <dbReference type="ARBA" id="ARBA00048782"/>
    </source>
</evidence>
<dbReference type="InterPro" id="IPR036509">
    <property type="entry name" value="Met_Sox_Rdtase_MsrA_sf"/>
</dbReference>
<proteinExistence type="predicted"/>
<dbReference type="AlphaFoldDB" id="A0AAT9H546"/>
<dbReference type="InterPro" id="IPR002569">
    <property type="entry name" value="Met_Sox_Rdtase_MsrA_dom"/>
</dbReference>
<accession>A0AAT9H546</accession>
<dbReference type="Pfam" id="PF01625">
    <property type="entry name" value="PMSR"/>
    <property type="match status" value="1"/>
</dbReference>
<protein>
    <recommendedName>
        <fullName evidence="1">peptide-methionine (S)-S-oxide reductase</fullName>
        <ecNumber evidence="1">1.8.4.11</ecNumber>
    </recommendedName>
</protein>
<evidence type="ECO:0000259" key="5">
    <source>
        <dbReference type="Pfam" id="PF01625"/>
    </source>
</evidence>